<feature type="domain" description="Acyltransferase 3" evidence="2">
    <location>
        <begin position="32"/>
        <end position="328"/>
    </location>
</feature>
<reference evidence="3" key="1">
    <citation type="submission" date="2016-10" db="EMBL/GenBank/DDBJ databases">
        <title>Sequence of Gallionella enrichment culture.</title>
        <authorList>
            <person name="Poehlein A."/>
            <person name="Muehling M."/>
            <person name="Daniel R."/>
        </authorList>
    </citation>
    <scope>NUCLEOTIDE SEQUENCE</scope>
</reference>
<dbReference type="GO" id="GO:0016747">
    <property type="term" value="F:acyltransferase activity, transferring groups other than amino-acyl groups"/>
    <property type="evidence" value="ECO:0007669"/>
    <property type="project" value="InterPro"/>
</dbReference>
<feature type="transmembrane region" description="Helical" evidence="1">
    <location>
        <begin position="256"/>
        <end position="275"/>
    </location>
</feature>
<dbReference type="PANTHER" id="PTHR23028:SF53">
    <property type="entry name" value="ACYL_TRANSF_3 DOMAIN-CONTAINING PROTEIN"/>
    <property type="match status" value="1"/>
</dbReference>
<protein>
    <submittedName>
        <fullName evidence="3">O-acetyltransferase OatA</fullName>
        <ecNumber evidence="3">2.3.1.-</ecNumber>
    </submittedName>
</protein>
<dbReference type="EMBL" id="MLJW01000039">
    <property type="protein sequence ID" value="OIR07134.1"/>
    <property type="molecule type" value="Genomic_DNA"/>
</dbReference>
<comment type="caution">
    <text evidence="3">The sequence shown here is derived from an EMBL/GenBank/DDBJ whole genome shotgun (WGS) entry which is preliminary data.</text>
</comment>
<feature type="transmembrane region" description="Helical" evidence="1">
    <location>
        <begin position="287"/>
        <end position="304"/>
    </location>
</feature>
<dbReference type="GO" id="GO:0000271">
    <property type="term" value="P:polysaccharide biosynthetic process"/>
    <property type="evidence" value="ECO:0007669"/>
    <property type="project" value="TreeGrafter"/>
</dbReference>
<dbReference type="EC" id="2.3.1.-" evidence="3"/>
<evidence type="ECO:0000256" key="1">
    <source>
        <dbReference type="SAM" id="Phobius"/>
    </source>
</evidence>
<sequence length="376" mass="42199">MSRDDGTLKTPQAPARVAALPPAVSARRPHLPYLDGWRGIAILCVLLGHFSPYEEMGGIGVTVFFVLSGILMSQILFVDQMPLRLFYRRRLARIVPVFWLYIIVVFTVGALALNHFSTEELISSALFLRTYFPDSDIFHAAIPIHHLWSLNVEEHSYLFLSLLGLVALRFGERQARIVLSVSSLLCLVTFAYYKFHPPAAHSAFYLRTEVAAFPLLLSSALFMWFRRWPLAIPVYLPVASFLAAFALVAWSPSVFLGFVGISVLLALSVNTLHAAPVPVLEFLSGRILRWFGVCSYSIYIWQQPFFFLRRYSSWEYASLAGCIAALVLASASFYLFENPVRKRLGYGMGLNRHRPRASSLDEVDLNAATAISEKPG</sequence>
<keyword evidence="1" id="KW-0812">Transmembrane</keyword>
<keyword evidence="1" id="KW-0472">Membrane</keyword>
<gene>
    <name evidence="3" type="primary">oatA_2</name>
    <name evidence="3" type="ORF">GALL_107230</name>
</gene>
<dbReference type="PANTHER" id="PTHR23028">
    <property type="entry name" value="ACETYLTRANSFERASE"/>
    <property type="match status" value="1"/>
</dbReference>
<dbReference type="AlphaFoldDB" id="A0A1J5T4Q7"/>
<evidence type="ECO:0000313" key="3">
    <source>
        <dbReference type="EMBL" id="OIR07134.1"/>
    </source>
</evidence>
<name>A0A1J5T4Q7_9ZZZZ</name>
<feature type="transmembrane region" description="Helical" evidence="1">
    <location>
        <begin position="232"/>
        <end position="250"/>
    </location>
</feature>
<dbReference type="InterPro" id="IPR050879">
    <property type="entry name" value="Acyltransferase_3"/>
</dbReference>
<evidence type="ECO:0000259" key="2">
    <source>
        <dbReference type="Pfam" id="PF01757"/>
    </source>
</evidence>
<feature type="transmembrane region" description="Helical" evidence="1">
    <location>
        <begin position="205"/>
        <end position="225"/>
    </location>
</feature>
<keyword evidence="3" id="KW-0012">Acyltransferase</keyword>
<feature type="transmembrane region" description="Helical" evidence="1">
    <location>
        <begin position="155"/>
        <end position="170"/>
    </location>
</feature>
<feature type="transmembrane region" description="Helical" evidence="1">
    <location>
        <begin position="316"/>
        <end position="336"/>
    </location>
</feature>
<organism evidence="3">
    <name type="scientific">mine drainage metagenome</name>
    <dbReference type="NCBI Taxonomy" id="410659"/>
    <lineage>
        <taxon>unclassified sequences</taxon>
        <taxon>metagenomes</taxon>
        <taxon>ecological metagenomes</taxon>
    </lineage>
</organism>
<proteinExistence type="predicted"/>
<feature type="transmembrane region" description="Helical" evidence="1">
    <location>
        <begin position="91"/>
        <end position="113"/>
    </location>
</feature>
<dbReference type="InterPro" id="IPR002656">
    <property type="entry name" value="Acyl_transf_3_dom"/>
</dbReference>
<dbReference type="GO" id="GO:0016020">
    <property type="term" value="C:membrane"/>
    <property type="evidence" value="ECO:0007669"/>
    <property type="project" value="TreeGrafter"/>
</dbReference>
<feature type="transmembrane region" description="Helical" evidence="1">
    <location>
        <begin position="177"/>
        <end position="193"/>
    </location>
</feature>
<keyword evidence="1" id="KW-1133">Transmembrane helix</keyword>
<accession>A0A1J5T4Q7</accession>
<feature type="transmembrane region" description="Helical" evidence="1">
    <location>
        <begin position="59"/>
        <end position="79"/>
    </location>
</feature>
<dbReference type="Pfam" id="PF01757">
    <property type="entry name" value="Acyl_transf_3"/>
    <property type="match status" value="1"/>
</dbReference>
<keyword evidence="3" id="KW-0808">Transferase</keyword>